<keyword evidence="7 9" id="KW-0472">Membrane</keyword>
<comment type="subcellular location">
    <subcellularLocation>
        <location evidence="1">Golgi apparatus membrane</location>
        <topology evidence="1">Single-pass type II membrane protein</topology>
    </subcellularLocation>
</comment>
<evidence type="ECO:0000259" key="11">
    <source>
        <dbReference type="Pfam" id="PF14416"/>
    </source>
</evidence>
<dbReference type="Pfam" id="PF14416">
    <property type="entry name" value="PMR5N"/>
    <property type="match status" value="1"/>
</dbReference>
<feature type="region of interest" description="Disordered" evidence="8">
    <location>
        <begin position="529"/>
        <end position="575"/>
    </location>
</feature>
<reference evidence="12" key="1">
    <citation type="journal article" date="2022" name="Front. Genet.">
        <title>Chromosome-Scale Assembly of the Dendrobium nobile Genome Provides Insights Into the Molecular Mechanism of the Biosynthesis of the Medicinal Active Ingredient of Dendrobium.</title>
        <authorList>
            <person name="Xu Q."/>
            <person name="Niu S.-C."/>
            <person name="Li K.-L."/>
            <person name="Zheng P.-J."/>
            <person name="Zhang X.-J."/>
            <person name="Jia Y."/>
            <person name="Liu Y."/>
            <person name="Niu Y.-X."/>
            <person name="Yu L.-H."/>
            <person name="Chen D.-F."/>
            <person name="Zhang G.-Q."/>
        </authorList>
    </citation>
    <scope>NUCLEOTIDE SEQUENCE</scope>
    <source>
        <tissue evidence="12">Leaf</tissue>
    </source>
</reference>
<dbReference type="GO" id="GO:1990538">
    <property type="term" value="F:xylan O-acetyltransferase activity"/>
    <property type="evidence" value="ECO:0007669"/>
    <property type="project" value="UniProtKB-ARBA"/>
</dbReference>
<name>A0A8T3A7C1_DENNO</name>
<dbReference type="InterPro" id="IPR025846">
    <property type="entry name" value="TBL_N"/>
</dbReference>
<evidence type="ECO:0000256" key="7">
    <source>
        <dbReference type="ARBA" id="ARBA00023136"/>
    </source>
</evidence>
<evidence type="ECO:0000313" key="12">
    <source>
        <dbReference type="EMBL" id="KAI0491993.1"/>
    </source>
</evidence>
<organism evidence="12 13">
    <name type="scientific">Dendrobium nobile</name>
    <name type="common">Orchid</name>
    <dbReference type="NCBI Taxonomy" id="94219"/>
    <lineage>
        <taxon>Eukaryota</taxon>
        <taxon>Viridiplantae</taxon>
        <taxon>Streptophyta</taxon>
        <taxon>Embryophyta</taxon>
        <taxon>Tracheophyta</taxon>
        <taxon>Spermatophyta</taxon>
        <taxon>Magnoliopsida</taxon>
        <taxon>Liliopsida</taxon>
        <taxon>Asparagales</taxon>
        <taxon>Orchidaceae</taxon>
        <taxon>Epidendroideae</taxon>
        <taxon>Malaxideae</taxon>
        <taxon>Dendrobiinae</taxon>
        <taxon>Dendrobium</taxon>
    </lineage>
</organism>
<sequence length="728" mass="83491">MLGVDLKAWLAPNQKYKSIFLKLFLSSFLFTFFYYFFFSNSITIFFSFSQRSSNLFKSHRSSSGNEKCDIFTGKWIKNTVGPAYNNVTCPFIEPPQNCIKNGRPDTAFLYWKWKPEGCHLSSLDAPRFLKAMRSKSWAFIGDSILRNQVLSLICLLQKEEVPLEVYHDEQFKSRKWIFTNYNFTISLIWSPLLMKAEIFEDSDGVSKSDIQLHLDTIDTKWSNEYNSFNYIVISGGQWFLKTTIYWENNTIIGCHYCPKKNLVELPLTYSYRKVLKIVFKFFLSANHKPLVIYRTWSPSHFEYKEWSNGGSCNKTEPFKGGLIYEKDVDKMMRGIEIEEFNNAMMKNATNLKLLDMYNLSAQRPDGHPGPFRKFHPFGKGMNDVVQNDCLHWCLPGPIDYWNDLLMEMVLRNRPLAAILGLLHHYWLLSTFLASAADKVSRYSFARTGSHDSFRSLTTREGVEAHMRWHNEHISKEGVITHPLEEEAWKHFDRTDPTFATEARNVYTQGSDKPGLLDLAWGPNRVKKKLTVGPSTGSIHTEGTSSSQPATQSQPSPPLPTPASSSPQFYSPNPCLPSPDVAHTTPFYPYFPPLTPGVLATYPYPLYVTPYYPPPPSQPTTGGPSTPVIAEQVGQAGKAGQAGFCLSKQTTYKIRDIVRSRFPVENLPRNAIFSLEEVPLEVYHDEQFKSRKWIFTIYNFTISLIWSPLLMKGKIFDDNDGLQPFKENC</sequence>
<gene>
    <name evidence="12" type="ORF">KFK09_026256</name>
</gene>
<keyword evidence="6" id="KW-0333">Golgi apparatus</keyword>
<protein>
    <recommendedName>
        <fullName evidence="14">Trichome birefringence-like N-terminal domain-containing protein</fullName>
    </recommendedName>
</protein>
<dbReference type="PANTHER" id="PTHR32285">
    <property type="entry name" value="PROTEIN TRICHOME BIREFRINGENCE-LIKE 9-RELATED"/>
    <property type="match status" value="1"/>
</dbReference>
<feature type="compositionally biased region" description="Polar residues" evidence="8">
    <location>
        <begin position="532"/>
        <end position="542"/>
    </location>
</feature>
<evidence type="ECO:0000256" key="9">
    <source>
        <dbReference type="SAM" id="Phobius"/>
    </source>
</evidence>
<evidence type="ECO:0000256" key="6">
    <source>
        <dbReference type="ARBA" id="ARBA00023034"/>
    </source>
</evidence>
<keyword evidence="4" id="KW-0735">Signal-anchor</keyword>
<dbReference type="AlphaFoldDB" id="A0A8T3A7C1"/>
<evidence type="ECO:0000256" key="1">
    <source>
        <dbReference type="ARBA" id="ARBA00004323"/>
    </source>
</evidence>
<comment type="caution">
    <text evidence="12">The sequence shown here is derived from an EMBL/GenBank/DDBJ whole genome shotgun (WGS) entry which is preliminary data.</text>
</comment>
<evidence type="ECO:0000256" key="8">
    <source>
        <dbReference type="SAM" id="MobiDB-lite"/>
    </source>
</evidence>
<accession>A0A8T3A7C1</accession>
<keyword evidence="5 9" id="KW-1133">Transmembrane helix</keyword>
<dbReference type="OrthoDB" id="630188at2759"/>
<evidence type="ECO:0000256" key="3">
    <source>
        <dbReference type="ARBA" id="ARBA00022692"/>
    </source>
</evidence>
<dbReference type="Proteomes" id="UP000829196">
    <property type="component" value="Unassembled WGS sequence"/>
</dbReference>
<dbReference type="InterPro" id="IPR029962">
    <property type="entry name" value="TBL"/>
</dbReference>
<evidence type="ECO:0000259" key="10">
    <source>
        <dbReference type="Pfam" id="PF13839"/>
    </source>
</evidence>
<evidence type="ECO:0000256" key="5">
    <source>
        <dbReference type="ARBA" id="ARBA00022989"/>
    </source>
</evidence>
<dbReference type="Pfam" id="PF13839">
    <property type="entry name" value="PC-Esterase"/>
    <property type="match status" value="1"/>
</dbReference>
<comment type="similarity">
    <text evidence="2">Belongs to the PC-esterase family. TBL subfamily.</text>
</comment>
<feature type="domain" description="Trichome birefringence-like N-terminal" evidence="11">
    <location>
        <begin position="66"/>
        <end position="119"/>
    </location>
</feature>
<evidence type="ECO:0000313" key="13">
    <source>
        <dbReference type="Proteomes" id="UP000829196"/>
    </source>
</evidence>
<dbReference type="SMR" id="A0A8T3A7C1"/>
<keyword evidence="13" id="KW-1185">Reference proteome</keyword>
<keyword evidence="3 9" id="KW-0812">Transmembrane</keyword>
<feature type="compositionally biased region" description="Low complexity" evidence="8">
    <location>
        <begin position="543"/>
        <end position="553"/>
    </location>
</feature>
<feature type="domain" description="Trichome birefringence-like C-terminal" evidence="10">
    <location>
        <begin position="120"/>
        <end position="408"/>
    </location>
</feature>
<feature type="transmembrane region" description="Helical" evidence="9">
    <location>
        <begin position="20"/>
        <end position="48"/>
    </location>
</feature>
<evidence type="ECO:0000256" key="2">
    <source>
        <dbReference type="ARBA" id="ARBA00007727"/>
    </source>
</evidence>
<proteinExistence type="inferred from homology"/>
<dbReference type="GO" id="GO:0000139">
    <property type="term" value="C:Golgi membrane"/>
    <property type="evidence" value="ECO:0007669"/>
    <property type="project" value="UniProtKB-SubCell"/>
</dbReference>
<evidence type="ECO:0008006" key="14">
    <source>
        <dbReference type="Google" id="ProtNLM"/>
    </source>
</evidence>
<dbReference type="PANTHER" id="PTHR32285:SF324">
    <property type="entry name" value="PROTEIN TRICHOME BIREFRINGENCE-LIKE 25"/>
    <property type="match status" value="1"/>
</dbReference>
<evidence type="ECO:0000256" key="4">
    <source>
        <dbReference type="ARBA" id="ARBA00022968"/>
    </source>
</evidence>
<dbReference type="InterPro" id="IPR026057">
    <property type="entry name" value="TBL_C"/>
</dbReference>
<dbReference type="EMBL" id="JAGYWB010000018">
    <property type="protein sequence ID" value="KAI0491993.1"/>
    <property type="molecule type" value="Genomic_DNA"/>
</dbReference>